<evidence type="ECO:0000313" key="15">
    <source>
        <dbReference type="Proteomes" id="UP000442109"/>
    </source>
</evidence>
<dbReference type="SUPFAM" id="SSF55874">
    <property type="entry name" value="ATPase domain of HSP90 chaperone/DNA topoisomerase II/histidine kinase"/>
    <property type="match status" value="2"/>
</dbReference>
<keyword evidence="11" id="KW-0472">Membrane</keyword>
<dbReference type="OrthoDB" id="9804645at2"/>
<evidence type="ECO:0000256" key="11">
    <source>
        <dbReference type="SAM" id="Phobius"/>
    </source>
</evidence>
<evidence type="ECO:0000259" key="13">
    <source>
        <dbReference type="PROSITE" id="PS50885"/>
    </source>
</evidence>
<dbReference type="SUPFAM" id="SSF47384">
    <property type="entry name" value="Homodimeric domain of signal transducing histidine kinase"/>
    <property type="match status" value="1"/>
</dbReference>
<evidence type="ECO:0000256" key="10">
    <source>
        <dbReference type="SAM" id="MobiDB-lite"/>
    </source>
</evidence>
<dbReference type="Gene3D" id="1.10.287.130">
    <property type="match status" value="1"/>
</dbReference>
<dbReference type="SMART" id="SM00388">
    <property type="entry name" value="HisKA"/>
    <property type="match status" value="1"/>
</dbReference>
<feature type="region of interest" description="Disordered" evidence="10">
    <location>
        <begin position="428"/>
        <end position="496"/>
    </location>
</feature>
<dbReference type="GO" id="GO:0005524">
    <property type="term" value="F:ATP binding"/>
    <property type="evidence" value="ECO:0007669"/>
    <property type="project" value="UniProtKB-KW"/>
</dbReference>
<dbReference type="GO" id="GO:0000155">
    <property type="term" value="F:phosphorelay sensor kinase activity"/>
    <property type="evidence" value="ECO:0007669"/>
    <property type="project" value="InterPro"/>
</dbReference>
<dbReference type="PANTHER" id="PTHR44936">
    <property type="entry name" value="SENSOR PROTEIN CREC"/>
    <property type="match status" value="1"/>
</dbReference>
<evidence type="ECO:0000259" key="12">
    <source>
        <dbReference type="PROSITE" id="PS50109"/>
    </source>
</evidence>
<keyword evidence="6" id="KW-0808">Transferase</keyword>
<dbReference type="SMART" id="SM00304">
    <property type="entry name" value="HAMP"/>
    <property type="match status" value="1"/>
</dbReference>
<dbReference type="PRINTS" id="PR00344">
    <property type="entry name" value="BCTRLSENSOR"/>
</dbReference>
<keyword evidence="11" id="KW-1133">Transmembrane helix</keyword>
<keyword evidence="15" id="KW-1185">Reference proteome</keyword>
<gene>
    <name evidence="14" type="ORF">GB996_07615</name>
</gene>
<dbReference type="Pfam" id="PF00672">
    <property type="entry name" value="HAMP"/>
    <property type="match status" value="1"/>
</dbReference>
<dbReference type="Gene3D" id="3.30.565.10">
    <property type="entry name" value="Histidine kinase-like ATPase, C-terminal domain"/>
    <property type="match status" value="1"/>
</dbReference>
<dbReference type="InterPro" id="IPR005467">
    <property type="entry name" value="His_kinase_dom"/>
</dbReference>
<dbReference type="Pfam" id="PF00512">
    <property type="entry name" value="HisKA"/>
    <property type="match status" value="1"/>
</dbReference>
<accession>A0A844M1J7</accession>
<sequence length="602" mass="67379">MPRLPRFGFTSVFNKLFTSVVLTLVFFAAAMITLMNMVHNNSADARWEVLAKQIVSQVDPFIDELDNATTMNELLQARFMLAVIKKSFDVFDESLQAKMGLYDRKGHLLIQTDDSDLPKTLPEDPSLISRMLPAFFSSDQVNVQAMSDRGYTLLYEPRNPPKRSELWAVLNIFTGTLALIGLMSAVLWWIAHSMTWRINQMSKQMAQLGEGNFSVRVPAKGTDEIASLARGFNQAAQKIEQLINANNLLLAHASHELRTPITRIRLQIEMMEMLSNEMSEGTKAKFHKRAQAVNRDLTGLNDLVESILLVSRLDAGHAAQANERFDFFELVNQECQHYPEATLYGKSLVIEGQPKLLIHLIRNLLNNALIHGQPPIEVHVYGVVNQKDALYPPKQLLDQIALSHAEDELEVVEDLAEYESEANLPALGTEQASEEADQSPEQDEDEHQSLISDAQEVADDQSADSTPNTVAAKEADEGKDKADKLKKVDKKAKSESSKLNDMSFAKRLRRPKAEPIAQPNYVVLAVIDQGKGIPVDKREEIFSPFVRLQQQKKGSGLGLSLVAQIVEAHNGRIRTDTYNGRTRFIVLLPVNDKVTVEKPSFS</sequence>
<dbReference type="InterPro" id="IPR036890">
    <property type="entry name" value="HATPase_C_sf"/>
</dbReference>
<proteinExistence type="predicted"/>
<feature type="transmembrane region" description="Helical" evidence="11">
    <location>
        <begin position="166"/>
        <end position="191"/>
    </location>
</feature>
<comment type="catalytic activity">
    <reaction evidence="1">
        <text>ATP + protein L-histidine = ADP + protein N-phospho-L-histidine.</text>
        <dbReference type="EC" id="2.7.13.3"/>
    </reaction>
</comment>
<dbReference type="EC" id="2.7.13.3" evidence="3"/>
<dbReference type="SUPFAM" id="SSF158472">
    <property type="entry name" value="HAMP domain-like"/>
    <property type="match status" value="1"/>
</dbReference>
<feature type="transmembrane region" description="Helical" evidence="11">
    <location>
        <begin position="16"/>
        <end position="38"/>
    </location>
</feature>
<dbReference type="RefSeq" id="WP_155587320.1">
    <property type="nucleotide sequence ID" value="NZ_WFKQ01000006.1"/>
</dbReference>
<keyword evidence="8" id="KW-0418">Kinase</keyword>
<keyword evidence="4" id="KW-1003">Cell membrane</keyword>
<evidence type="ECO:0000256" key="9">
    <source>
        <dbReference type="ARBA" id="ARBA00022840"/>
    </source>
</evidence>
<feature type="compositionally biased region" description="Acidic residues" evidence="10">
    <location>
        <begin position="432"/>
        <end position="446"/>
    </location>
</feature>
<dbReference type="CDD" id="cd00082">
    <property type="entry name" value="HisKA"/>
    <property type="match status" value="1"/>
</dbReference>
<dbReference type="InterPro" id="IPR003594">
    <property type="entry name" value="HATPase_dom"/>
</dbReference>
<dbReference type="EMBL" id="WFKQ01000006">
    <property type="protein sequence ID" value="MUG32663.1"/>
    <property type="molecule type" value="Genomic_DNA"/>
</dbReference>
<keyword evidence="5" id="KW-0597">Phosphoprotein</keyword>
<evidence type="ECO:0000256" key="3">
    <source>
        <dbReference type="ARBA" id="ARBA00012438"/>
    </source>
</evidence>
<reference evidence="14 15" key="1">
    <citation type="journal article" date="2019" name="PLoS ONE">
        <title>Pup mortality in New Zealand sea lions (Phocarctos hookeri) at Enderby Island, Auckland Islands, 2013-18.</title>
        <authorList>
            <person name="Michael S.A."/>
            <person name="Hayman D.T.S."/>
            <person name="Gray R."/>
            <person name="Zhang J."/>
            <person name="Rogers L."/>
            <person name="Roe W.D."/>
        </authorList>
    </citation>
    <scope>NUCLEOTIDE SEQUENCE [LARGE SCALE GENOMIC DNA]</scope>
    <source>
        <strain evidence="14 15">SM868</strain>
    </source>
</reference>
<dbReference type="InterPro" id="IPR004358">
    <property type="entry name" value="Sig_transdc_His_kin-like_C"/>
</dbReference>
<dbReference type="SMART" id="SM00387">
    <property type="entry name" value="HATPase_c"/>
    <property type="match status" value="1"/>
</dbReference>
<dbReference type="Pfam" id="PF02518">
    <property type="entry name" value="HATPase_c"/>
    <property type="match status" value="1"/>
</dbReference>
<dbReference type="PROSITE" id="PS50885">
    <property type="entry name" value="HAMP"/>
    <property type="match status" value="1"/>
</dbReference>
<protein>
    <recommendedName>
        <fullName evidence="3">histidine kinase</fullName>
        <ecNumber evidence="3">2.7.13.3</ecNumber>
    </recommendedName>
</protein>
<evidence type="ECO:0000256" key="8">
    <source>
        <dbReference type="ARBA" id="ARBA00022777"/>
    </source>
</evidence>
<dbReference type="CDD" id="cd06225">
    <property type="entry name" value="HAMP"/>
    <property type="match status" value="1"/>
</dbReference>
<keyword evidence="11" id="KW-0812">Transmembrane</keyword>
<dbReference type="InterPro" id="IPR003660">
    <property type="entry name" value="HAMP_dom"/>
</dbReference>
<dbReference type="GO" id="GO:0005886">
    <property type="term" value="C:plasma membrane"/>
    <property type="evidence" value="ECO:0007669"/>
    <property type="project" value="UniProtKB-SubCell"/>
</dbReference>
<organism evidence="14 15">
    <name type="scientific">Psychrobacter sanguinis</name>
    <dbReference type="NCBI Taxonomy" id="861445"/>
    <lineage>
        <taxon>Bacteria</taxon>
        <taxon>Pseudomonadati</taxon>
        <taxon>Pseudomonadota</taxon>
        <taxon>Gammaproteobacteria</taxon>
        <taxon>Moraxellales</taxon>
        <taxon>Moraxellaceae</taxon>
        <taxon>Psychrobacter</taxon>
    </lineage>
</organism>
<feature type="domain" description="Histidine kinase" evidence="12">
    <location>
        <begin position="252"/>
        <end position="592"/>
    </location>
</feature>
<dbReference type="InterPro" id="IPR050980">
    <property type="entry name" value="2C_sensor_his_kinase"/>
</dbReference>
<comment type="subcellular location">
    <subcellularLocation>
        <location evidence="2">Cell membrane</location>
        <topology evidence="2">Multi-pass membrane protein</topology>
    </subcellularLocation>
</comment>
<feature type="domain" description="HAMP" evidence="13">
    <location>
        <begin position="192"/>
        <end position="244"/>
    </location>
</feature>
<comment type="caution">
    <text evidence="14">The sequence shown here is derived from an EMBL/GenBank/DDBJ whole genome shotgun (WGS) entry which is preliminary data.</text>
</comment>
<dbReference type="AlphaFoldDB" id="A0A844M1J7"/>
<evidence type="ECO:0000313" key="14">
    <source>
        <dbReference type="EMBL" id="MUG32663.1"/>
    </source>
</evidence>
<name>A0A844M1J7_9GAMM</name>
<dbReference type="InterPro" id="IPR036097">
    <property type="entry name" value="HisK_dim/P_sf"/>
</dbReference>
<dbReference type="Gene3D" id="6.10.340.10">
    <property type="match status" value="1"/>
</dbReference>
<evidence type="ECO:0000256" key="1">
    <source>
        <dbReference type="ARBA" id="ARBA00000085"/>
    </source>
</evidence>
<keyword evidence="7" id="KW-0547">Nucleotide-binding</keyword>
<dbReference type="PROSITE" id="PS50109">
    <property type="entry name" value="HIS_KIN"/>
    <property type="match status" value="1"/>
</dbReference>
<evidence type="ECO:0000256" key="2">
    <source>
        <dbReference type="ARBA" id="ARBA00004651"/>
    </source>
</evidence>
<dbReference type="Proteomes" id="UP000442109">
    <property type="component" value="Unassembled WGS sequence"/>
</dbReference>
<evidence type="ECO:0000256" key="7">
    <source>
        <dbReference type="ARBA" id="ARBA00022741"/>
    </source>
</evidence>
<evidence type="ECO:0000256" key="6">
    <source>
        <dbReference type="ARBA" id="ARBA00022679"/>
    </source>
</evidence>
<dbReference type="InterPro" id="IPR003661">
    <property type="entry name" value="HisK_dim/P_dom"/>
</dbReference>
<evidence type="ECO:0000256" key="5">
    <source>
        <dbReference type="ARBA" id="ARBA00022553"/>
    </source>
</evidence>
<keyword evidence="9" id="KW-0067">ATP-binding</keyword>
<feature type="compositionally biased region" description="Basic and acidic residues" evidence="10">
    <location>
        <begin position="473"/>
        <end position="496"/>
    </location>
</feature>
<dbReference type="PANTHER" id="PTHR44936:SF10">
    <property type="entry name" value="SENSOR PROTEIN RSTB"/>
    <property type="match status" value="1"/>
</dbReference>
<evidence type="ECO:0000256" key="4">
    <source>
        <dbReference type="ARBA" id="ARBA00022475"/>
    </source>
</evidence>